<reference evidence="2" key="1">
    <citation type="journal article" date="2024" name="Proc. Natl. Acad. Sci. U.S.A.">
        <title>Extraordinary preservation of gene collinearity over three hundred million years revealed in homosporous lycophytes.</title>
        <authorList>
            <person name="Li C."/>
            <person name="Wickell D."/>
            <person name="Kuo L.Y."/>
            <person name="Chen X."/>
            <person name="Nie B."/>
            <person name="Liao X."/>
            <person name="Peng D."/>
            <person name="Ji J."/>
            <person name="Jenkins J."/>
            <person name="Williams M."/>
            <person name="Shu S."/>
            <person name="Plott C."/>
            <person name="Barry K."/>
            <person name="Rajasekar S."/>
            <person name="Grimwood J."/>
            <person name="Han X."/>
            <person name="Sun S."/>
            <person name="Hou Z."/>
            <person name="He W."/>
            <person name="Dai G."/>
            <person name="Sun C."/>
            <person name="Schmutz J."/>
            <person name="Leebens-Mack J.H."/>
            <person name="Li F.W."/>
            <person name="Wang L."/>
        </authorList>
    </citation>
    <scope>NUCLEOTIDE SEQUENCE [LARGE SCALE GENOMIC DNA]</scope>
    <source>
        <strain evidence="2">cv. PW_Plant_1</strain>
    </source>
</reference>
<proteinExistence type="predicted"/>
<organism evidence="1 2">
    <name type="scientific">Diphasiastrum complanatum</name>
    <name type="common">Issler's clubmoss</name>
    <name type="synonym">Lycopodium complanatum</name>
    <dbReference type="NCBI Taxonomy" id="34168"/>
    <lineage>
        <taxon>Eukaryota</taxon>
        <taxon>Viridiplantae</taxon>
        <taxon>Streptophyta</taxon>
        <taxon>Embryophyta</taxon>
        <taxon>Tracheophyta</taxon>
        <taxon>Lycopodiopsida</taxon>
        <taxon>Lycopodiales</taxon>
        <taxon>Lycopodiaceae</taxon>
        <taxon>Lycopodioideae</taxon>
        <taxon>Diphasiastrum</taxon>
    </lineage>
</organism>
<keyword evidence="2" id="KW-1185">Reference proteome</keyword>
<accession>A0ACC2E8A6</accession>
<gene>
    <name evidence="1" type="ORF">O6H91_03G082600</name>
</gene>
<evidence type="ECO:0000313" key="2">
    <source>
        <dbReference type="Proteomes" id="UP001162992"/>
    </source>
</evidence>
<protein>
    <submittedName>
        <fullName evidence="1">Uncharacterized protein</fullName>
    </submittedName>
</protein>
<comment type="caution">
    <text evidence="1">The sequence shown here is derived from an EMBL/GenBank/DDBJ whole genome shotgun (WGS) entry which is preliminary data.</text>
</comment>
<dbReference type="Proteomes" id="UP001162992">
    <property type="component" value="Chromosome 3"/>
</dbReference>
<evidence type="ECO:0000313" key="1">
    <source>
        <dbReference type="EMBL" id="KAJ7562740.1"/>
    </source>
</evidence>
<sequence>MPYLVSFSMCFGKRISPKPVKDPSNKKSIRDVNQDSSNSESSESFDLTTKKSLSSSASFMCLRGLIDDGVTIFNNRELCKATENFNPSRSIGSSVFKATVRNINVVVAKKKWKVFHNIFEKLKEACSVHHTSIAKLLGACFSERDYLYLVYEYAEGFNLQVCLQKSRTTGFCVLDSWTKRLEVALDLAKGLEYLHDHTHSSFVHKFITSSNVIIGNDLRRKISMFAAVQLTGEVELALPRYVYLGEKTVRPDLLRSNSIKITGTPGYMAPEYISSGTITTKFDV</sequence>
<dbReference type="EMBL" id="CM055094">
    <property type="protein sequence ID" value="KAJ7562740.1"/>
    <property type="molecule type" value="Genomic_DNA"/>
</dbReference>
<name>A0ACC2E8A6_DIPCM</name>